<accession>A0A1A8XDK4</accession>
<dbReference type="EMBL" id="FLQX01000002">
    <property type="protein sequence ID" value="SBT03289.1"/>
    <property type="molecule type" value="Genomic_DNA"/>
</dbReference>
<gene>
    <name evidence="1" type="ORF">ACCAA_100018</name>
</gene>
<dbReference type="Proteomes" id="UP000199169">
    <property type="component" value="Unassembled WGS sequence"/>
</dbReference>
<dbReference type="AlphaFoldDB" id="A0A1A8XDK4"/>
<organism evidence="1 2">
    <name type="scientific">Candidatus Accumulibacter aalborgensis</name>
    <dbReference type="NCBI Taxonomy" id="1860102"/>
    <lineage>
        <taxon>Bacteria</taxon>
        <taxon>Pseudomonadati</taxon>
        <taxon>Pseudomonadota</taxon>
        <taxon>Betaproteobacteria</taxon>
        <taxon>Candidatus Accumulibacter</taxon>
    </lineage>
</organism>
<sequence>MNERAAQRVAWHYLSSLGFLSVHLSNTMQASRKECVSCALSTFCYTFFCELYRLSVEVFVNLYL</sequence>
<protein>
    <submittedName>
        <fullName evidence="1">Uncharacterized protein</fullName>
    </submittedName>
</protein>
<evidence type="ECO:0000313" key="2">
    <source>
        <dbReference type="Proteomes" id="UP000199169"/>
    </source>
</evidence>
<reference evidence="1 2" key="1">
    <citation type="submission" date="2016-06" db="EMBL/GenBank/DDBJ databases">
        <authorList>
            <person name="Kjaerup R.B."/>
            <person name="Dalgaard T.S."/>
            <person name="Juul-Madsen H.R."/>
        </authorList>
    </citation>
    <scope>NUCLEOTIDE SEQUENCE [LARGE SCALE GENOMIC DNA]</scope>
    <source>
        <strain evidence="1">3</strain>
    </source>
</reference>
<name>A0A1A8XDK4_9PROT</name>
<keyword evidence="2" id="KW-1185">Reference proteome</keyword>
<dbReference type="STRING" id="1860102.ACCAA_100018"/>
<evidence type="ECO:0000313" key="1">
    <source>
        <dbReference type="EMBL" id="SBT03289.1"/>
    </source>
</evidence>
<proteinExistence type="predicted"/>